<name>A0A9D9GVZ6_9FIRM</name>
<dbReference type="InterPro" id="IPR036764">
    <property type="entry name" value="Peptidase_Prp_sf"/>
</dbReference>
<dbReference type="GO" id="GO:0008234">
    <property type="term" value="F:cysteine-type peptidase activity"/>
    <property type="evidence" value="ECO:0007669"/>
    <property type="project" value="UniProtKB-KW"/>
</dbReference>
<dbReference type="AlphaFoldDB" id="A0A9D9GVZ6"/>
<dbReference type="CDD" id="cd16332">
    <property type="entry name" value="Prp-like"/>
    <property type="match status" value="1"/>
</dbReference>
<comment type="caution">
    <text evidence="7">The sequence shown here is derived from an EMBL/GenBank/DDBJ whole genome shotgun (WGS) entry which is preliminary data.</text>
</comment>
<dbReference type="PANTHER" id="PTHR39178:SF1">
    <property type="entry name" value="RIBOSOMAL-PROCESSING CYSTEINE PROTEASE PRP"/>
    <property type="match status" value="1"/>
</dbReference>
<dbReference type="Pfam" id="PF04327">
    <property type="entry name" value="Peptidase_Prp"/>
    <property type="match status" value="1"/>
</dbReference>
<proteinExistence type="inferred from homology"/>
<keyword evidence="1" id="KW-0690">Ribosome biogenesis</keyword>
<evidence type="ECO:0000256" key="1">
    <source>
        <dbReference type="ARBA" id="ARBA00022517"/>
    </source>
</evidence>
<dbReference type="InterPro" id="IPR007422">
    <property type="entry name" value="Peptidase_Prp"/>
</dbReference>
<gene>
    <name evidence="7" type="ORF">IAC61_03960</name>
</gene>
<sequence length="106" mass="11488">MIKVEIEYRGKGFHSLLIKGHANTGDYGKDLVCAAVSACATGSMNALEDPEEGFDIEIESGRLHCLAKGAVSEHDEAVIETLLIQLKTIEVSYPTAIEVKEKQLAK</sequence>
<evidence type="ECO:0000313" key="8">
    <source>
        <dbReference type="Proteomes" id="UP000823634"/>
    </source>
</evidence>
<evidence type="ECO:0000313" key="7">
    <source>
        <dbReference type="EMBL" id="MBO8426457.1"/>
    </source>
</evidence>
<evidence type="ECO:0000256" key="2">
    <source>
        <dbReference type="ARBA" id="ARBA00022670"/>
    </source>
</evidence>
<dbReference type="Gene3D" id="3.30.70.1490">
    <property type="entry name" value="Cysteine protease Prp"/>
    <property type="match status" value="1"/>
</dbReference>
<dbReference type="EMBL" id="JADINA010000025">
    <property type="protein sequence ID" value="MBO8426457.1"/>
    <property type="molecule type" value="Genomic_DNA"/>
</dbReference>
<organism evidence="7 8">
    <name type="scientific">Candidatus Alloenteromonas pullistercoris</name>
    <dbReference type="NCBI Taxonomy" id="2840785"/>
    <lineage>
        <taxon>Bacteria</taxon>
        <taxon>Bacillati</taxon>
        <taxon>Bacillota</taxon>
        <taxon>Bacillota incertae sedis</taxon>
        <taxon>Candidatus Alloenteromonas</taxon>
    </lineage>
</organism>
<accession>A0A9D9GVZ6</accession>
<comment type="similarity">
    <text evidence="5">Belongs to the Prp family.</text>
</comment>
<keyword evidence="4" id="KW-0788">Thiol protease</keyword>
<keyword evidence="2 7" id="KW-0645">Protease</keyword>
<reference evidence="7" key="2">
    <citation type="journal article" date="2021" name="PeerJ">
        <title>Extensive microbial diversity within the chicken gut microbiome revealed by metagenomics and culture.</title>
        <authorList>
            <person name="Gilroy R."/>
            <person name="Ravi A."/>
            <person name="Getino M."/>
            <person name="Pursley I."/>
            <person name="Horton D.L."/>
            <person name="Alikhan N.F."/>
            <person name="Baker D."/>
            <person name="Gharbi K."/>
            <person name="Hall N."/>
            <person name="Watson M."/>
            <person name="Adriaenssens E.M."/>
            <person name="Foster-Nyarko E."/>
            <person name="Jarju S."/>
            <person name="Secka A."/>
            <person name="Antonio M."/>
            <person name="Oren A."/>
            <person name="Chaudhuri R.R."/>
            <person name="La Ragione R."/>
            <person name="Hildebrand F."/>
            <person name="Pallen M.J."/>
        </authorList>
    </citation>
    <scope>NUCLEOTIDE SEQUENCE</scope>
    <source>
        <strain evidence="7">17113</strain>
    </source>
</reference>
<dbReference type="GO" id="GO:0006508">
    <property type="term" value="P:proteolysis"/>
    <property type="evidence" value="ECO:0007669"/>
    <property type="project" value="UniProtKB-KW"/>
</dbReference>
<evidence type="ECO:0000256" key="4">
    <source>
        <dbReference type="ARBA" id="ARBA00022807"/>
    </source>
</evidence>
<protein>
    <recommendedName>
        <fullName evidence="6">Ribosomal processing cysteine protease Prp</fullName>
    </recommendedName>
</protein>
<evidence type="ECO:0000256" key="6">
    <source>
        <dbReference type="ARBA" id="ARBA00044538"/>
    </source>
</evidence>
<dbReference type="PANTHER" id="PTHR39178">
    <property type="entry name" value="HYPOTHETICAL RIBOSOME-ASSOCIATED PROTEIN"/>
    <property type="match status" value="1"/>
</dbReference>
<dbReference type="SUPFAM" id="SSF118010">
    <property type="entry name" value="TM1457-like"/>
    <property type="match status" value="1"/>
</dbReference>
<evidence type="ECO:0000256" key="5">
    <source>
        <dbReference type="ARBA" id="ARBA00044503"/>
    </source>
</evidence>
<dbReference type="GO" id="GO:0042254">
    <property type="term" value="P:ribosome biogenesis"/>
    <property type="evidence" value="ECO:0007669"/>
    <property type="project" value="UniProtKB-KW"/>
</dbReference>
<reference evidence="7" key="1">
    <citation type="submission" date="2020-10" db="EMBL/GenBank/DDBJ databases">
        <authorList>
            <person name="Gilroy R."/>
        </authorList>
    </citation>
    <scope>NUCLEOTIDE SEQUENCE</scope>
    <source>
        <strain evidence="7">17113</strain>
    </source>
</reference>
<keyword evidence="3" id="KW-0378">Hydrolase</keyword>
<dbReference type="Proteomes" id="UP000823634">
    <property type="component" value="Unassembled WGS sequence"/>
</dbReference>
<evidence type="ECO:0000256" key="3">
    <source>
        <dbReference type="ARBA" id="ARBA00022801"/>
    </source>
</evidence>